<dbReference type="PANTHER" id="PTHR11715:SF3">
    <property type="entry name" value="GLYCINE CLEAVAGE SYSTEM H PROTEIN-RELATED"/>
    <property type="match status" value="1"/>
</dbReference>
<proteinExistence type="inferred from homology"/>
<evidence type="ECO:0000256" key="2">
    <source>
        <dbReference type="ARBA" id="ARBA00022823"/>
    </source>
</evidence>
<dbReference type="SUPFAM" id="SSF51230">
    <property type="entry name" value="Single hybrid motif"/>
    <property type="match status" value="1"/>
</dbReference>
<evidence type="ECO:0000256" key="4">
    <source>
        <dbReference type="PIRSR" id="PIRSR617453-50"/>
    </source>
</evidence>
<dbReference type="NCBIfam" id="NF002270">
    <property type="entry name" value="PRK01202.1"/>
    <property type="match status" value="1"/>
</dbReference>
<organism evidence="6 7">
    <name type="scientific">Anaerospora hongkongensis</name>
    <dbReference type="NCBI Taxonomy" id="244830"/>
    <lineage>
        <taxon>Bacteria</taxon>
        <taxon>Bacillati</taxon>
        <taxon>Bacillota</taxon>
        <taxon>Negativicutes</taxon>
        <taxon>Selenomonadales</taxon>
        <taxon>Sporomusaceae</taxon>
        <taxon>Anaerospora</taxon>
    </lineage>
</organism>
<dbReference type="AlphaFoldDB" id="A0A4R1PZM6"/>
<dbReference type="InterPro" id="IPR003016">
    <property type="entry name" value="2-oxoA_DH_lipoyl-BS"/>
</dbReference>
<dbReference type="HAMAP" id="MF_00272">
    <property type="entry name" value="GcvH"/>
    <property type="match status" value="1"/>
</dbReference>
<gene>
    <name evidence="3" type="primary">gcvH</name>
    <name evidence="6" type="ORF">EV210_10616</name>
</gene>
<dbReference type="GO" id="GO:0005737">
    <property type="term" value="C:cytoplasm"/>
    <property type="evidence" value="ECO:0007669"/>
    <property type="project" value="TreeGrafter"/>
</dbReference>
<comment type="cofactor">
    <cofactor evidence="3">
        <name>(R)-lipoate</name>
        <dbReference type="ChEBI" id="CHEBI:83088"/>
    </cofactor>
    <text evidence="3">Binds 1 lipoyl cofactor covalently.</text>
</comment>
<dbReference type="InterPro" id="IPR000089">
    <property type="entry name" value="Biotin_lipoyl"/>
</dbReference>
<dbReference type="InterPro" id="IPR011053">
    <property type="entry name" value="Single_hybrid_motif"/>
</dbReference>
<evidence type="ECO:0000313" key="6">
    <source>
        <dbReference type="EMBL" id="TCL37153.1"/>
    </source>
</evidence>
<accession>A0A4R1PZM6</accession>
<evidence type="ECO:0000256" key="1">
    <source>
        <dbReference type="ARBA" id="ARBA00009249"/>
    </source>
</evidence>
<comment type="subunit">
    <text evidence="3">The glycine cleavage system is composed of four proteins: P, T, L and H.</text>
</comment>
<feature type="modified residue" description="N6-lipoyllysine" evidence="3 4">
    <location>
        <position position="63"/>
    </location>
</feature>
<reference evidence="6 7" key="1">
    <citation type="submission" date="2019-03" db="EMBL/GenBank/DDBJ databases">
        <title>Genomic Encyclopedia of Type Strains, Phase IV (KMG-IV): sequencing the most valuable type-strain genomes for metagenomic binning, comparative biology and taxonomic classification.</title>
        <authorList>
            <person name="Goeker M."/>
        </authorList>
    </citation>
    <scope>NUCLEOTIDE SEQUENCE [LARGE SCALE GENOMIC DNA]</scope>
    <source>
        <strain evidence="6 7">DSM 15969</strain>
    </source>
</reference>
<dbReference type="GO" id="GO:0005960">
    <property type="term" value="C:glycine cleavage complex"/>
    <property type="evidence" value="ECO:0007669"/>
    <property type="project" value="InterPro"/>
</dbReference>
<dbReference type="GO" id="GO:0009249">
    <property type="term" value="P:protein lipoylation"/>
    <property type="evidence" value="ECO:0007669"/>
    <property type="project" value="TreeGrafter"/>
</dbReference>
<dbReference type="GO" id="GO:0019464">
    <property type="term" value="P:glycine decarboxylation via glycine cleavage system"/>
    <property type="evidence" value="ECO:0007669"/>
    <property type="project" value="UniProtKB-UniRule"/>
</dbReference>
<comment type="similarity">
    <text evidence="1 3">Belongs to the GcvH family.</text>
</comment>
<dbReference type="Pfam" id="PF01597">
    <property type="entry name" value="GCV_H"/>
    <property type="match status" value="1"/>
</dbReference>
<dbReference type="Gene3D" id="2.40.50.100">
    <property type="match status" value="1"/>
</dbReference>
<comment type="function">
    <text evidence="3">The glycine cleavage system catalyzes the degradation of glycine. The H protein shuttles the methylamine group of glycine from the P protein to the T protein.</text>
</comment>
<name>A0A4R1PZM6_9FIRM</name>
<dbReference type="PROSITE" id="PS50968">
    <property type="entry name" value="BIOTINYL_LIPOYL"/>
    <property type="match status" value="1"/>
</dbReference>
<sequence>MNFPNELKYTKDHEWVRLEGSRAVVGITAFAQSELGDIVFIEVPPVGKKISIHSNLSVVESVKAVSDIYAPLTGTVVAINEQLADQPELVNQDPYGEGWIAVLELENSEELTQLLDVEQYQALALGGK</sequence>
<dbReference type="CDD" id="cd06848">
    <property type="entry name" value="GCS_H"/>
    <property type="match status" value="1"/>
</dbReference>
<keyword evidence="7" id="KW-1185">Reference proteome</keyword>
<dbReference type="EMBL" id="SLUI01000006">
    <property type="protein sequence ID" value="TCL37153.1"/>
    <property type="molecule type" value="Genomic_DNA"/>
</dbReference>
<evidence type="ECO:0000313" key="7">
    <source>
        <dbReference type="Proteomes" id="UP000295063"/>
    </source>
</evidence>
<feature type="domain" description="Lipoyl-binding" evidence="5">
    <location>
        <begin position="22"/>
        <end position="104"/>
    </location>
</feature>
<dbReference type="NCBIfam" id="TIGR00527">
    <property type="entry name" value="gcvH"/>
    <property type="match status" value="1"/>
</dbReference>
<evidence type="ECO:0000259" key="5">
    <source>
        <dbReference type="PROSITE" id="PS50968"/>
    </source>
</evidence>
<evidence type="ECO:0000256" key="3">
    <source>
        <dbReference type="HAMAP-Rule" id="MF_00272"/>
    </source>
</evidence>
<dbReference type="Proteomes" id="UP000295063">
    <property type="component" value="Unassembled WGS sequence"/>
</dbReference>
<dbReference type="InterPro" id="IPR002930">
    <property type="entry name" value="GCV_H"/>
</dbReference>
<dbReference type="RefSeq" id="WP_132079257.1">
    <property type="nucleotide sequence ID" value="NZ_DALYTA010000015.1"/>
</dbReference>
<dbReference type="OrthoDB" id="9796712at2"/>
<dbReference type="PROSITE" id="PS00189">
    <property type="entry name" value="LIPOYL"/>
    <property type="match status" value="1"/>
</dbReference>
<dbReference type="PANTHER" id="PTHR11715">
    <property type="entry name" value="GLYCINE CLEAVAGE SYSTEM H PROTEIN"/>
    <property type="match status" value="1"/>
</dbReference>
<dbReference type="InterPro" id="IPR017453">
    <property type="entry name" value="GCV_H_sub"/>
</dbReference>
<keyword evidence="2 3" id="KW-0450">Lipoyl</keyword>
<protein>
    <recommendedName>
        <fullName evidence="3">Glycine cleavage system H protein</fullName>
    </recommendedName>
</protein>
<comment type="caution">
    <text evidence="6">The sequence shown here is derived from an EMBL/GenBank/DDBJ whole genome shotgun (WGS) entry which is preliminary data.</text>
</comment>
<dbReference type="InterPro" id="IPR033753">
    <property type="entry name" value="GCV_H/Fam206"/>
</dbReference>